<evidence type="ECO:0000313" key="1">
    <source>
        <dbReference type="EMBL" id="MBL4933327.1"/>
    </source>
</evidence>
<evidence type="ECO:0000313" key="2">
    <source>
        <dbReference type="Proteomes" id="UP000623681"/>
    </source>
</evidence>
<proteinExistence type="predicted"/>
<dbReference type="PANTHER" id="PTHR42967">
    <property type="entry name" value="METAL DEPENDENT HYDROLASE"/>
    <property type="match status" value="1"/>
</dbReference>
<reference evidence="1" key="1">
    <citation type="submission" date="2021-01" db="EMBL/GenBank/DDBJ databases">
        <title>Genome public.</title>
        <authorList>
            <person name="Liu C."/>
            <person name="Sun Q."/>
        </authorList>
    </citation>
    <scope>NUCLEOTIDE SEQUENCE</scope>
    <source>
        <strain evidence="1">YIM B02565</strain>
    </source>
</reference>
<sequence length="214" mass="23845">MKIEWYGQACFMITSENGTKVLMDPFNKMLGYELPEIEADIVSTSHEHKDHNNVDAVKSSFILINKLGTFNEKGIEIKGVETFHDNESGAKKGKNTIYNFKIDGLNVCHCGDLGHILSEEQVKEIGNVDILLLPVGGGFTVDASNANEVRKQLNPTVIIPMHYRTKALGILGLIFAKVDKFIKVSGLKSRDFAELNVNKENLKEYEGIAVLDYK</sequence>
<dbReference type="InterPro" id="IPR036866">
    <property type="entry name" value="RibonucZ/Hydroxyglut_hydro"/>
</dbReference>
<keyword evidence="2" id="KW-1185">Reference proteome</keyword>
<dbReference type="AlphaFoldDB" id="A0A937K551"/>
<accession>A0A937K551</accession>
<dbReference type="Gene3D" id="3.60.15.10">
    <property type="entry name" value="Ribonuclease Z/Hydroxyacylglutathione hydrolase-like"/>
    <property type="match status" value="1"/>
</dbReference>
<dbReference type="RefSeq" id="WP_202768743.1">
    <property type="nucleotide sequence ID" value="NZ_JAESWA010000023.1"/>
</dbReference>
<dbReference type="PANTHER" id="PTHR42967:SF1">
    <property type="entry name" value="MBL FOLD METALLO-HYDROLASE"/>
    <property type="match status" value="1"/>
</dbReference>
<dbReference type="EMBL" id="JAESWA010000023">
    <property type="protein sequence ID" value="MBL4933327.1"/>
    <property type="molecule type" value="Genomic_DNA"/>
</dbReference>
<organism evidence="1 2">
    <name type="scientific">Clostridium paridis</name>
    <dbReference type="NCBI Taxonomy" id="2803863"/>
    <lineage>
        <taxon>Bacteria</taxon>
        <taxon>Bacillati</taxon>
        <taxon>Bacillota</taxon>
        <taxon>Clostridia</taxon>
        <taxon>Eubacteriales</taxon>
        <taxon>Clostridiaceae</taxon>
        <taxon>Clostridium</taxon>
    </lineage>
</organism>
<name>A0A937K551_9CLOT</name>
<comment type="caution">
    <text evidence="1">The sequence shown here is derived from an EMBL/GenBank/DDBJ whole genome shotgun (WGS) entry which is preliminary data.</text>
</comment>
<dbReference type="SUPFAM" id="SSF56281">
    <property type="entry name" value="Metallo-hydrolase/oxidoreductase"/>
    <property type="match status" value="1"/>
</dbReference>
<gene>
    <name evidence="1" type="ORF">JK634_16045</name>
</gene>
<dbReference type="Proteomes" id="UP000623681">
    <property type="component" value="Unassembled WGS sequence"/>
</dbReference>
<dbReference type="Pfam" id="PF13483">
    <property type="entry name" value="Lactamase_B_3"/>
    <property type="match status" value="1"/>
</dbReference>
<protein>
    <submittedName>
        <fullName evidence="1">MBL fold metallo-hydrolase</fullName>
    </submittedName>
</protein>